<name>A0AAV7MX77_PLEWA</name>
<sequence>MAILSWGTLRPVIPNWYLQTEALLDPPFHDALLQCIRHFFETNNGSASSRAVEWKAHKVVNWGHCIATTWGVRRLLIRDLSEVEPDLRQPEVQVTGHTMSPSRFENIVFICLTI</sequence>
<evidence type="ECO:0000313" key="2">
    <source>
        <dbReference type="Proteomes" id="UP001066276"/>
    </source>
</evidence>
<keyword evidence="2" id="KW-1185">Reference proteome</keyword>
<proteinExistence type="predicted"/>
<accession>A0AAV7MX77</accession>
<dbReference type="AlphaFoldDB" id="A0AAV7MX77"/>
<reference evidence="1" key="1">
    <citation type="journal article" date="2022" name="bioRxiv">
        <title>Sequencing and chromosome-scale assembly of the giantPleurodeles waltlgenome.</title>
        <authorList>
            <person name="Brown T."/>
            <person name="Elewa A."/>
            <person name="Iarovenko S."/>
            <person name="Subramanian E."/>
            <person name="Araus A.J."/>
            <person name="Petzold A."/>
            <person name="Susuki M."/>
            <person name="Suzuki K.-i.T."/>
            <person name="Hayashi T."/>
            <person name="Toyoda A."/>
            <person name="Oliveira C."/>
            <person name="Osipova E."/>
            <person name="Leigh N.D."/>
            <person name="Simon A."/>
            <person name="Yun M.H."/>
        </authorList>
    </citation>
    <scope>NUCLEOTIDE SEQUENCE</scope>
    <source>
        <strain evidence="1">20211129_DDA</strain>
        <tissue evidence="1">Liver</tissue>
    </source>
</reference>
<evidence type="ECO:0000313" key="1">
    <source>
        <dbReference type="EMBL" id="KAJ1105568.1"/>
    </source>
</evidence>
<gene>
    <name evidence="1" type="ORF">NDU88_002973</name>
</gene>
<dbReference type="Proteomes" id="UP001066276">
    <property type="component" value="Chromosome 9"/>
</dbReference>
<comment type="caution">
    <text evidence="1">The sequence shown here is derived from an EMBL/GenBank/DDBJ whole genome shotgun (WGS) entry which is preliminary data.</text>
</comment>
<dbReference type="EMBL" id="JANPWB010000013">
    <property type="protein sequence ID" value="KAJ1105568.1"/>
    <property type="molecule type" value="Genomic_DNA"/>
</dbReference>
<protein>
    <submittedName>
        <fullName evidence="1">Uncharacterized protein</fullName>
    </submittedName>
</protein>
<organism evidence="1 2">
    <name type="scientific">Pleurodeles waltl</name>
    <name type="common">Iberian ribbed newt</name>
    <dbReference type="NCBI Taxonomy" id="8319"/>
    <lineage>
        <taxon>Eukaryota</taxon>
        <taxon>Metazoa</taxon>
        <taxon>Chordata</taxon>
        <taxon>Craniata</taxon>
        <taxon>Vertebrata</taxon>
        <taxon>Euteleostomi</taxon>
        <taxon>Amphibia</taxon>
        <taxon>Batrachia</taxon>
        <taxon>Caudata</taxon>
        <taxon>Salamandroidea</taxon>
        <taxon>Salamandridae</taxon>
        <taxon>Pleurodelinae</taxon>
        <taxon>Pleurodeles</taxon>
    </lineage>
</organism>